<organism evidence="4 5">
    <name type="scientific">Luteipulveratus halotolerans</name>
    <dbReference type="NCBI Taxonomy" id="1631356"/>
    <lineage>
        <taxon>Bacteria</taxon>
        <taxon>Bacillati</taxon>
        <taxon>Actinomycetota</taxon>
        <taxon>Actinomycetes</taxon>
        <taxon>Micrococcales</taxon>
        <taxon>Dermacoccaceae</taxon>
        <taxon>Luteipulveratus</taxon>
    </lineage>
</organism>
<dbReference type="STRING" id="1631356.VV01_21520"/>
<dbReference type="Pfam" id="PF23359">
    <property type="entry name" value="Lsr2_DNA-bd"/>
    <property type="match status" value="1"/>
</dbReference>
<keyword evidence="1" id="KW-0238">DNA-binding</keyword>
<evidence type="ECO:0000256" key="2">
    <source>
        <dbReference type="SAM" id="MobiDB-lite"/>
    </source>
</evidence>
<evidence type="ECO:0000256" key="1">
    <source>
        <dbReference type="ARBA" id="ARBA00023125"/>
    </source>
</evidence>
<dbReference type="Gene3D" id="4.10.320.10">
    <property type="entry name" value="E3-binding domain"/>
    <property type="match status" value="1"/>
</dbReference>
<feature type="compositionally biased region" description="Low complexity" evidence="2">
    <location>
        <begin position="66"/>
        <end position="83"/>
    </location>
</feature>
<dbReference type="AlphaFoldDB" id="A0A0L6CE33"/>
<evidence type="ECO:0000313" key="4">
    <source>
        <dbReference type="EMBL" id="KNX35860.1"/>
    </source>
</evidence>
<dbReference type="GO" id="GO:0016746">
    <property type="term" value="F:acyltransferase activity"/>
    <property type="evidence" value="ECO:0007669"/>
    <property type="project" value="InterPro"/>
</dbReference>
<dbReference type="InterPro" id="IPR036625">
    <property type="entry name" value="E3-bd_dom_sf"/>
</dbReference>
<gene>
    <name evidence="4" type="ORF">VV01_21520</name>
</gene>
<name>A0A0L6CE33_9MICO</name>
<dbReference type="GO" id="GO:0003677">
    <property type="term" value="F:DNA binding"/>
    <property type="evidence" value="ECO:0007669"/>
    <property type="project" value="UniProtKB-KW"/>
</dbReference>
<sequence length="233" mass="25135">MPTRKIATETALTVVKHLINGRDDQFIATATGLTETQVQDIKIGHGYPDRDKMEHALAMLERRTGETTTRTGPSPSRPPVSSRLARGGQVTNSAPRAVDPKPITSSVRQAKPSANELIVAASRSPKARTRSLGAKIAGLLGDLSDRLAQEEQEEARQAAEEAENAKRLKRIAQLEAELRSLRGKVRRTKTAPTLGAPAPKVRQWAKESGIECPAFGKVPARVRDAYDAAHAAA</sequence>
<proteinExistence type="predicted"/>
<comment type="caution">
    <text evidence="4">The sequence shown here is derived from an EMBL/GenBank/DDBJ whole genome shotgun (WGS) entry which is preliminary data.</text>
</comment>
<feature type="domain" description="Lsr2 DNA-binding" evidence="3">
    <location>
        <begin position="199"/>
        <end position="229"/>
    </location>
</feature>
<dbReference type="EMBL" id="LAIR01000003">
    <property type="protein sequence ID" value="KNX35860.1"/>
    <property type="molecule type" value="Genomic_DNA"/>
</dbReference>
<feature type="region of interest" description="Disordered" evidence="2">
    <location>
        <begin position="183"/>
        <end position="202"/>
    </location>
</feature>
<dbReference type="OrthoDB" id="5147853at2"/>
<feature type="region of interest" description="Disordered" evidence="2">
    <location>
        <begin position="63"/>
        <end position="111"/>
    </location>
</feature>
<dbReference type="RefSeq" id="WP_050672117.1">
    <property type="nucleotide sequence ID" value="NZ_LAIR01000003.1"/>
</dbReference>
<dbReference type="InterPro" id="IPR055370">
    <property type="entry name" value="Lsr2_DNA-bd"/>
</dbReference>
<accession>A0A0L6CE33</accession>
<reference evidence="5" key="1">
    <citation type="submission" date="2015-03" db="EMBL/GenBank/DDBJ databases">
        <title>Luteipulveratus halotolerans sp. nov., a novel actinobacterium (Dermacoccaceae) from Sarawak, Malaysia.</title>
        <authorList>
            <person name="Juboi H."/>
            <person name="Basik A."/>
            <person name="Shamsul S.S."/>
            <person name="Arnold P."/>
            <person name="Schmitt E.K."/>
            <person name="Sanglier J.-J."/>
            <person name="Yeo T."/>
        </authorList>
    </citation>
    <scope>NUCLEOTIDE SEQUENCE [LARGE SCALE GENOMIC DNA]</scope>
    <source>
        <strain evidence="5">C296001</strain>
    </source>
</reference>
<dbReference type="Proteomes" id="UP000037397">
    <property type="component" value="Unassembled WGS sequence"/>
</dbReference>
<evidence type="ECO:0000313" key="5">
    <source>
        <dbReference type="Proteomes" id="UP000037397"/>
    </source>
</evidence>
<evidence type="ECO:0000259" key="3">
    <source>
        <dbReference type="Pfam" id="PF23359"/>
    </source>
</evidence>
<protein>
    <recommendedName>
        <fullName evidence="3">Lsr2 DNA-binding domain-containing protein</fullName>
    </recommendedName>
</protein>
<keyword evidence="5" id="KW-1185">Reference proteome</keyword>